<dbReference type="OrthoDB" id="9799384at2"/>
<proteinExistence type="predicted"/>
<dbReference type="Gene3D" id="1.10.260.40">
    <property type="entry name" value="lambda repressor-like DNA-binding domains"/>
    <property type="match status" value="1"/>
</dbReference>
<reference evidence="5 6" key="1">
    <citation type="submission" date="2017-07" db="EMBL/GenBank/DDBJ databases">
        <title>Phylogenetic study on the rhizospheric bacterium Ochrobactrum sp. A44.</title>
        <authorList>
            <person name="Krzyzanowska D.M."/>
            <person name="Ossowicki A."/>
            <person name="Rajewska M."/>
            <person name="Maciag T."/>
            <person name="Kaczynski Z."/>
            <person name="Czerwicka M."/>
            <person name="Jafra S."/>
        </authorList>
    </citation>
    <scope>NUCLEOTIDE SEQUENCE [LARGE SCALE GENOMIC DNA]</scope>
    <source>
        <strain evidence="5 6">PR17</strain>
    </source>
</reference>
<dbReference type="PANTHER" id="PTHR36511:SF3">
    <property type="entry name" value="ANTITOXIN HIGA-2"/>
    <property type="match status" value="1"/>
</dbReference>
<organism evidence="5 6">
    <name type="scientific">Brucella rhizosphaerae</name>
    <dbReference type="NCBI Taxonomy" id="571254"/>
    <lineage>
        <taxon>Bacteria</taxon>
        <taxon>Pseudomonadati</taxon>
        <taxon>Pseudomonadota</taxon>
        <taxon>Alphaproteobacteria</taxon>
        <taxon>Hyphomicrobiales</taxon>
        <taxon>Brucellaceae</taxon>
        <taxon>Brucella/Ochrobactrum group</taxon>
        <taxon>Brucella</taxon>
    </lineage>
</organism>
<dbReference type="AlphaFoldDB" id="A0A256FRM1"/>
<dbReference type="InterPro" id="IPR010982">
    <property type="entry name" value="Lambda_DNA-bd_dom_sf"/>
</dbReference>
<dbReference type="EMBL" id="NNRK01000019">
    <property type="protein sequence ID" value="OYR17522.1"/>
    <property type="molecule type" value="Genomic_DNA"/>
</dbReference>
<evidence type="ECO:0000259" key="4">
    <source>
        <dbReference type="PROSITE" id="PS50943"/>
    </source>
</evidence>
<dbReference type="Proteomes" id="UP000216345">
    <property type="component" value="Unassembled WGS sequence"/>
</dbReference>
<evidence type="ECO:0000256" key="1">
    <source>
        <dbReference type="ARBA" id="ARBA00023015"/>
    </source>
</evidence>
<dbReference type="InterPro" id="IPR052359">
    <property type="entry name" value="HTH-type_reg/antitoxin"/>
</dbReference>
<dbReference type="PANTHER" id="PTHR36511">
    <property type="entry name" value="MERR FAMILY BACTERIAL REGULATORY PROTEIN"/>
    <property type="match status" value="1"/>
</dbReference>
<protein>
    <submittedName>
        <fullName evidence="5">Helix-turn-helix family protein</fullName>
    </submittedName>
</protein>
<dbReference type="Pfam" id="PF01381">
    <property type="entry name" value="HTH_3"/>
    <property type="match status" value="1"/>
</dbReference>
<dbReference type="GO" id="GO:0003677">
    <property type="term" value="F:DNA binding"/>
    <property type="evidence" value="ECO:0007669"/>
    <property type="project" value="UniProtKB-KW"/>
</dbReference>
<keyword evidence="3" id="KW-0804">Transcription</keyword>
<dbReference type="RefSeq" id="WP_094515339.1">
    <property type="nucleotide sequence ID" value="NZ_JBHEEL010000022.1"/>
</dbReference>
<gene>
    <name evidence="5" type="ORF">CEV32_3878</name>
</gene>
<name>A0A256FRM1_9HYPH</name>
<dbReference type="CDD" id="cd00093">
    <property type="entry name" value="HTH_XRE"/>
    <property type="match status" value="1"/>
</dbReference>
<keyword evidence="6" id="KW-1185">Reference proteome</keyword>
<dbReference type="SMART" id="SM00530">
    <property type="entry name" value="HTH_XRE"/>
    <property type="match status" value="1"/>
</dbReference>
<feature type="domain" description="HTH cro/C1-type" evidence="4">
    <location>
        <begin position="50"/>
        <end position="85"/>
    </location>
</feature>
<dbReference type="InterPro" id="IPR001387">
    <property type="entry name" value="Cro/C1-type_HTH"/>
</dbReference>
<keyword evidence="2" id="KW-0238">DNA-binding</keyword>
<accession>A0A256FRM1</accession>
<evidence type="ECO:0000256" key="2">
    <source>
        <dbReference type="ARBA" id="ARBA00023125"/>
    </source>
</evidence>
<sequence>MVKKYKSEAMAAIHETMEGLFEVGAIDKQTMREFDDVCLTAIEPLTPEEIRSIREREHISQPVFARYLNVSKGLVSDWERGVKKPGGPALRLLTVVQKKGLEAIA</sequence>
<comment type="caution">
    <text evidence="5">The sequence shown here is derived from an EMBL/GenBank/DDBJ whole genome shotgun (WGS) entry which is preliminary data.</text>
</comment>
<dbReference type="SUPFAM" id="SSF47413">
    <property type="entry name" value="lambda repressor-like DNA-binding domains"/>
    <property type="match status" value="1"/>
</dbReference>
<keyword evidence="1" id="KW-0805">Transcription regulation</keyword>
<evidence type="ECO:0000313" key="6">
    <source>
        <dbReference type="Proteomes" id="UP000216345"/>
    </source>
</evidence>
<evidence type="ECO:0000313" key="5">
    <source>
        <dbReference type="EMBL" id="OYR17522.1"/>
    </source>
</evidence>
<dbReference type="PROSITE" id="PS50943">
    <property type="entry name" value="HTH_CROC1"/>
    <property type="match status" value="1"/>
</dbReference>
<evidence type="ECO:0000256" key="3">
    <source>
        <dbReference type="ARBA" id="ARBA00023163"/>
    </source>
</evidence>